<protein>
    <submittedName>
        <fullName evidence="2">Uncharacterized protein</fullName>
    </submittedName>
</protein>
<keyword evidence="1" id="KW-1133">Transmembrane helix</keyword>
<sequence>MDSQQSSGKCKDALADALCFGSESDCCCDEEEDLREFVDIVLFLFIVKSCFAVAVGVLFLYIYMGAARVNG</sequence>
<keyword evidence="1" id="KW-0472">Membrane</keyword>
<dbReference type="AlphaFoldDB" id="A0A2Z6NVY7"/>
<dbReference type="Proteomes" id="UP000242715">
    <property type="component" value="Unassembled WGS sequence"/>
</dbReference>
<name>A0A2Z6NVY7_TRISU</name>
<keyword evidence="1" id="KW-0812">Transmembrane</keyword>
<accession>A0A2Z6NVY7</accession>
<proteinExistence type="predicted"/>
<evidence type="ECO:0000313" key="2">
    <source>
        <dbReference type="EMBL" id="GAU35719.1"/>
    </source>
</evidence>
<organism evidence="2 3">
    <name type="scientific">Trifolium subterraneum</name>
    <name type="common">Subterranean clover</name>
    <dbReference type="NCBI Taxonomy" id="3900"/>
    <lineage>
        <taxon>Eukaryota</taxon>
        <taxon>Viridiplantae</taxon>
        <taxon>Streptophyta</taxon>
        <taxon>Embryophyta</taxon>
        <taxon>Tracheophyta</taxon>
        <taxon>Spermatophyta</taxon>
        <taxon>Magnoliopsida</taxon>
        <taxon>eudicotyledons</taxon>
        <taxon>Gunneridae</taxon>
        <taxon>Pentapetalae</taxon>
        <taxon>rosids</taxon>
        <taxon>fabids</taxon>
        <taxon>Fabales</taxon>
        <taxon>Fabaceae</taxon>
        <taxon>Papilionoideae</taxon>
        <taxon>50 kb inversion clade</taxon>
        <taxon>NPAAA clade</taxon>
        <taxon>Hologalegina</taxon>
        <taxon>IRL clade</taxon>
        <taxon>Trifolieae</taxon>
        <taxon>Trifolium</taxon>
    </lineage>
</organism>
<evidence type="ECO:0000256" key="1">
    <source>
        <dbReference type="SAM" id="Phobius"/>
    </source>
</evidence>
<keyword evidence="3" id="KW-1185">Reference proteome</keyword>
<reference evidence="3" key="1">
    <citation type="journal article" date="2017" name="Front. Plant Sci.">
        <title>Climate Clever Clovers: New Paradigm to Reduce the Environmental Footprint of Ruminants by Breeding Low Methanogenic Forages Utilizing Haplotype Variation.</title>
        <authorList>
            <person name="Kaur P."/>
            <person name="Appels R."/>
            <person name="Bayer P.E."/>
            <person name="Keeble-Gagnere G."/>
            <person name="Wang J."/>
            <person name="Hirakawa H."/>
            <person name="Shirasawa K."/>
            <person name="Vercoe P."/>
            <person name="Stefanova K."/>
            <person name="Durmic Z."/>
            <person name="Nichols P."/>
            <person name="Revell C."/>
            <person name="Isobe S.N."/>
            <person name="Edwards D."/>
            <person name="Erskine W."/>
        </authorList>
    </citation>
    <scope>NUCLEOTIDE SEQUENCE [LARGE SCALE GENOMIC DNA]</scope>
    <source>
        <strain evidence="3">cv. Daliak</strain>
    </source>
</reference>
<gene>
    <name evidence="2" type="ORF">TSUD_258940</name>
</gene>
<feature type="transmembrane region" description="Helical" evidence="1">
    <location>
        <begin position="40"/>
        <end position="63"/>
    </location>
</feature>
<dbReference type="EMBL" id="DF973601">
    <property type="protein sequence ID" value="GAU35719.1"/>
    <property type="molecule type" value="Genomic_DNA"/>
</dbReference>
<evidence type="ECO:0000313" key="3">
    <source>
        <dbReference type="Proteomes" id="UP000242715"/>
    </source>
</evidence>